<sequence length="77" mass="9044">MKSYDTGYHIEWSIKEQINKQRYTAYSLETSDMHMAAHSERLRLVSVTLFDMLVRYHFEAAHADITGAKNILKCLKH</sequence>
<comment type="caution">
    <text evidence="1">The sequence shown here is derived from an EMBL/GenBank/DDBJ whole genome shotgun (WGS) entry which is preliminary data.</text>
</comment>
<name>A0ABQ9FXA1_TEGGR</name>
<evidence type="ECO:0000313" key="2">
    <source>
        <dbReference type="Proteomes" id="UP001217089"/>
    </source>
</evidence>
<dbReference type="Proteomes" id="UP001217089">
    <property type="component" value="Unassembled WGS sequence"/>
</dbReference>
<protein>
    <submittedName>
        <fullName evidence="1">Uncharacterized protein</fullName>
    </submittedName>
</protein>
<accession>A0ABQ9FXA1</accession>
<reference evidence="1 2" key="1">
    <citation type="submission" date="2022-12" db="EMBL/GenBank/DDBJ databases">
        <title>Chromosome-level genome of Tegillarca granosa.</title>
        <authorList>
            <person name="Kim J."/>
        </authorList>
    </citation>
    <scope>NUCLEOTIDE SEQUENCE [LARGE SCALE GENOMIC DNA]</scope>
    <source>
        <strain evidence="1">Teg-2019</strain>
        <tissue evidence="1">Adductor muscle</tissue>
    </source>
</reference>
<evidence type="ECO:0000313" key="1">
    <source>
        <dbReference type="EMBL" id="KAJ8320370.1"/>
    </source>
</evidence>
<proteinExistence type="predicted"/>
<dbReference type="EMBL" id="JARBDR010000141">
    <property type="protein sequence ID" value="KAJ8320370.1"/>
    <property type="molecule type" value="Genomic_DNA"/>
</dbReference>
<keyword evidence="2" id="KW-1185">Reference proteome</keyword>
<organism evidence="1 2">
    <name type="scientific">Tegillarca granosa</name>
    <name type="common">Malaysian cockle</name>
    <name type="synonym">Anadara granosa</name>
    <dbReference type="NCBI Taxonomy" id="220873"/>
    <lineage>
        <taxon>Eukaryota</taxon>
        <taxon>Metazoa</taxon>
        <taxon>Spiralia</taxon>
        <taxon>Lophotrochozoa</taxon>
        <taxon>Mollusca</taxon>
        <taxon>Bivalvia</taxon>
        <taxon>Autobranchia</taxon>
        <taxon>Pteriomorphia</taxon>
        <taxon>Arcoida</taxon>
        <taxon>Arcoidea</taxon>
        <taxon>Arcidae</taxon>
        <taxon>Tegillarca</taxon>
    </lineage>
</organism>
<gene>
    <name evidence="1" type="ORF">KUTeg_001957</name>
</gene>